<dbReference type="AlphaFoldDB" id="A0A917EQ15"/>
<name>A0A917EQ15_9BACI</name>
<dbReference type="InterPro" id="IPR036291">
    <property type="entry name" value="NAD(P)-bd_dom_sf"/>
</dbReference>
<dbReference type="PANTHER" id="PTHR14097:SF7">
    <property type="entry name" value="OXIDOREDUCTASE HTATIP2"/>
    <property type="match status" value="1"/>
</dbReference>
<comment type="caution">
    <text evidence="2">The sequence shown here is derived from an EMBL/GenBank/DDBJ whole genome shotgun (WGS) entry which is preliminary data.</text>
</comment>
<dbReference type="EMBL" id="BMFK01000001">
    <property type="protein sequence ID" value="GGE64347.1"/>
    <property type="molecule type" value="Genomic_DNA"/>
</dbReference>
<dbReference type="InterPro" id="IPR016040">
    <property type="entry name" value="NAD(P)-bd_dom"/>
</dbReference>
<dbReference type="Proteomes" id="UP000605259">
    <property type="component" value="Unassembled WGS sequence"/>
</dbReference>
<gene>
    <name evidence="2" type="ORF">GCM10007140_13200</name>
</gene>
<dbReference type="SUPFAM" id="SSF51735">
    <property type="entry name" value="NAD(P)-binding Rossmann-fold domains"/>
    <property type="match status" value="1"/>
</dbReference>
<keyword evidence="3" id="KW-1185">Reference proteome</keyword>
<proteinExistence type="predicted"/>
<organism evidence="2 3">
    <name type="scientific">Priestia taiwanensis</name>
    <dbReference type="NCBI Taxonomy" id="1347902"/>
    <lineage>
        <taxon>Bacteria</taxon>
        <taxon>Bacillati</taxon>
        <taxon>Bacillota</taxon>
        <taxon>Bacilli</taxon>
        <taxon>Bacillales</taxon>
        <taxon>Bacillaceae</taxon>
        <taxon>Priestia</taxon>
    </lineage>
</organism>
<dbReference type="PANTHER" id="PTHR14097">
    <property type="entry name" value="OXIDOREDUCTASE HTATIP2"/>
    <property type="match status" value="1"/>
</dbReference>
<protein>
    <submittedName>
        <fullName evidence="2">Oxidoreductase</fullName>
    </submittedName>
</protein>
<dbReference type="CDD" id="cd05250">
    <property type="entry name" value="CC3_like_SDR_a"/>
    <property type="match status" value="1"/>
</dbReference>
<reference evidence="2" key="2">
    <citation type="submission" date="2020-09" db="EMBL/GenBank/DDBJ databases">
        <authorList>
            <person name="Sun Q."/>
            <person name="Zhou Y."/>
        </authorList>
    </citation>
    <scope>NUCLEOTIDE SEQUENCE</scope>
    <source>
        <strain evidence="2">CGMCC 1.12698</strain>
    </source>
</reference>
<accession>A0A917EQ15</accession>
<dbReference type="Pfam" id="PF13460">
    <property type="entry name" value="NAD_binding_10"/>
    <property type="match status" value="1"/>
</dbReference>
<evidence type="ECO:0000259" key="1">
    <source>
        <dbReference type="Pfam" id="PF13460"/>
    </source>
</evidence>
<dbReference type="Gene3D" id="3.40.50.720">
    <property type="entry name" value="NAD(P)-binding Rossmann-like Domain"/>
    <property type="match status" value="1"/>
</dbReference>
<evidence type="ECO:0000313" key="3">
    <source>
        <dbReference type="Proteomes" id="UP000605259"/>
    </source>
</evidence>
<evidence type="ECO:0000313" key="2">
    <source>
        <dbReference type="EMBL" id="GGE64347.1"/>
    </source>
</evidence>
<reference evidence="2" key="1">
    <citation type="journal article" date="2014" name="Int. J. Syst. Evol. Microbiol.">
        <title>Complete genome sequence of Corynebacterium casei LMG S-19264T (=DSM 44701T), isolated from a smear-ripened cheese.</title>
        <authorList>
            <consortium name="US DOE Joint Genome Institute (JGI-PGF)"/>
            <person name="Walter F."/>
            <person name="Albersmeier A."/>
            <person name="Kalinowski J."/>
            <person name="Ruckert C."/>
        </authorList>
    </citation>
    <scope>NUCLEOTIDE SEQUENCE</scope>
    <source>
        <strain evidence="2">CGMCC 1.12698</strain>
    </source>
</reference>
<feature type="domain" description="NAD(P)-binding" evidence="1">
    <location>
        <begin position="10"/>
        <end position="137"/>
    </location>
</feature>
<sequence>MNKRTALVLGASGLVGQELTQLLLNSKQYGSVTILVRKPLQLEHEKLQQQQVDFSNLEAHKELFAVDDVFSCLGTTIKKAKTKENFKKVDYEYTVQVAHLAEQQGVQNFLVISSMGANAKSIFFYSRVKGEMEEALQKLSIKGIHIFRPTLLVGDREEFRFGEKVAEKASASMPFLFKGSLEKYRPIQAKEVAKGMYTVALRNESGLHIYNSEQITMIQE</sequence>
<dbReference type="RefSeq" id="WP_188387593.1">
    <property type="nucleotide sequence ID" value="NZ_BMFK01000001.1"/>
</dbReference>